<keyword evidence="3" id="KW-1185">Reference proteome</keyword>
<proteinExistence type="predicted"/>
<dbReference type="Pfam" id="PF01636">
    <property type="entry name" value="APH"/>
    <property type="match status" value="1"/>
</dbReference>
<keyword evidence="2" id="KW-0808">Transferase</keyword>
<dbReference type="InterPro" id="IPR051678">
    <property type="entry name" value="AGP_Transferase"/>
</dbReference>
<accession>A0A3A1TX89</accession>
<gene>
    <name evidence="2" type="ORF">D1781_12235</name>
</gene>
<protein>
    <submittedName>
        <fullName evidence="2">Aminoglycoside phosphotransferase family protein</fullName>
    </submittedName>
</protein>
<dbReference type="EMBL" id="QXTG01000002">
    <property type="protein sequence ID" value="RIX28228.1"/>
    <property type="molecule type" value="Genomic_DNA"/>
</dbReference>
<evidence type="ECO:0000313" key="3">
    <source>
        <dbReference type="Proteomes" id="UP000265742"/>
    </source>
</evidence>
<evidence type="ECO:0000259" key="1">
    <source>
        <dbReference type="Pfam" id="PF01636"/>
    </source>
</evidence>
<dbReference type="SUPFAM" id="SSF56112">
    <property type="entry name" value="Protein kinase-like (PK-like)"/>
    <property type="match status" value="1"/>
</dbReference>
<dbReference type="InterPro" id="IPR002575">
    <property type="entry name" value="Aminoglycoside_PTrfase"/>
</dbReference>
<evidence type="ECO:0000313" key="2">
    <source>
        <dbReference type="EMBL" id="RIX28228.1"/>
    </source>
</evidence>
<reference evidence="3" key="1">
    <citation type="submission" date="2018-09" db="EMBL/GenBank/DDBJ databases">
        <authorList>
            <person name="Kim I."/>
        </authorList>
    </citation>
    <scope>NUCLEOTIDE SEQUENCE [LARGE SCALE GENOMIC DNA]</scope>
    <source>
        <strain evidence="3">DD4a</strain>
    </source>
</reference>
<dbReference type="CDD" id="cd05155">
    <property type="entry name" value="APH_ChoK_like_1"/>
    <property type="match status" value="1"/>
</dbReference>
<organism evidence="2 3">
    <name type="scientific">Amnibacterium setariae</name>
    <dbReference type="NCBI Taxonomy" id="2306585"/>
    <lineage>
        <taxon>Bacteria</taxon>
        <taxon>Bacillati</taxon>
        <taxon>Actinomycetota</taxon>
        <taxon>Actinomycetes</taxon>
        <taxon>Micrococcales</taxon>
        <taxon>Microbacteriaceae</taxon>
        <taxon>Amnibacterium</taxon>
    </lineage>
</organism>
<dbReference type="Proteomes" id="UP000265742">
    <property type="component" value="Unassembled WGS sequence"/>
</dbReference>
<dbReference type="PANTHER" id="PTHR21310:SF42">
    <property type="entry name" value="BIFUNCTIONAL AAC_APH"/>
    <property type="match status" value="1"/>
</dbReference>
<dbReference type="GO" id="GO:0016740">
    <property type="term" value="F:transferase activity"/>
    <property type="evidence" value="ECO:0007669"/>
    <property type="project" value="UniProtKB-KW"/>
</dbReference>
<dbReference type="OrthoDB" id="9797603at2"/>
<dbReference type="Gene3D" id="3.90.1200.10">
    <property type="match status" value="1"/>
</dbReference>
<comment type="caution">
    <text evidence="2">The sequence shown here is derived from an EMBL/GenBank/DDBJ whole genome shotgun (WGS) entry which is preliminary data.</text>
</comment>
<feature type="domain" description="Aminoglycoside phosphotransferase" evidence="1">
    <location>
        <begin position="28"/>
        <end position="255"/>
    </location>
</feature>
<name>A0A3A1TX89_9MICO</name>
<dbReference type="AlphaFoldDB" id="A0A3A1TX89"/>
<sequence>MTIDDALVAAMVRECFPAWADLPVRAVVPGGHDNRTFRLGDALAVRLPSAVRYVPAVDREQRWLPVLASVLPLPIPAPVALGRPAAGFPWPWSVNRWITGETALAAPPVDAARFARDLAAFLTALRAAGTTGAPAAGAHNFFRGADLAVYRDEAEAAIGALPDAEEARWATRLLDRALATRWERPPVWVHGDVATGNLLVDADRLSAVIDFGGCAVGDPASDLVIAWVSFDAATAAVFREATVLDEDTWTRAAGWALWKALITLPDPGSRRTLQRLREDYAD</sequence>
<dbReference type="InterPro" id="IPR011009">
    <property type="entry name" value="Kinase-like_dom_sf"/>
</dbReference>
<dbReference type="Gene3D" id="3.30.200.20">
    <property type="entry name" value="Phosphorylase Kinase, domain 1"/>
    <property type="match status" value="1"/>
</dbReference>
<dbReference type="PANTHER" id="PTHR21310">
    <property type="entry name" value="AMINOGLYCOSIDE PHOSPHOTRANSFERASE-RELATED-RELATED"/>
    <property type="match status" value="1"/>
</dbReference>
<dbReference type="RefSeq" id="WP_119482539.1">
    <property type="nucleotide sequence ID" value="NZ_QXTG01000002.1"/>
</dbReference>